<feature type="domain" description="MPN" evidence="6">
    <location>
        <begin position="2"/>
        <end position="131"/>
    </location>
</feature>
<dbReference type="PROSITE" id="PS50249">
    <property type="entry name" value="MPN"/>
    <property type="match status" value="1"/>
</dbReference>
<dbReference type="AlphaFoldDB" id="A0A178MPG0"/>
<protein>
    <recommendedName>
        <fullName evidence="6">MPN domain-containing protein</fullName>
    </recommendedName>
</protein>
<evidence type="ECO:0000256" key="5">
    <source>
        <dbReference type="ARBA" id="ARBA00023049"/>
    </source>
</evidence>
<comment type="caution">
    <text evidence="7">The sequence shown here is derived from an EMBL/GenBank/DDBJ whole genome shotgun (WGS) entry which is preliminary data.</text>
</comment>
<name>A0A178MPG0_9PROT</name>
<keyword evidence="5" id="KW-0482">Metalloprotease</keyword>
<organism evidence="7 8">
    <name type="scientific">Paramagnetospirillum marisnigri</name>
    <dbReference type="NCBI Taxonomy" id="1285242"/>
    <lineage>
        <taxon>Bacteria</taxon>
        <taxon>Pseudomonadati</taxon>
        <taxon>Pseudomonadota</taxon>
        <taxon>Alphaproteobacteria</taxon>
        <taxon>Rhodospirillales</taxon>
        <taxon>Magnetospirillaceae</taxon>
        <taxon>Paramagnetospirillum</taxon>
    </lineage>
</organism>
<evidence type="ECO:0000313" key="8">
    <source>
        <dbReference type="Proteomes" id="UP000078428"/>
    </source>
</evidence>
<reference evidence="7 8" key="1">
    <citation type="submission" date="2016-04" db="EMBL/GenBank/DDBJ databases">
        <title>Draft genome sequence of freshwater magnetotactic bacteria Magnetospirillum marisnigri SP-1 and Magnetospirillum moscoviense BB-1.</title>
        <authorList>
            <person name="Koziaeva V."/>
            <person name="Dziuba M.V."/>
            <person name="Ivanov T.M."/>
            <person name="Kuznetsov B."/>
            <person name="Grouzdev D.S."/>
        </authorList>
    </citation>
    <scope>NUCLEOTIDE SEQUENCE [LARGE SCALE GENOMIC DNA]</scope>
    <source>
        <strain evidence="7 8">SP-1</strain>
    </source>
</reference>
<dbReference type="Gene3D" id="3.40.140.10">
    <property type="entry name" value="Cytidine Deaminase, domain 2"/>
    <property type="match status" value="1"/>
</dbReference>
<keyword evidence="1" id="KW-0645">Protease</keyword>
<dbReference type="EMBL" id="LWQT01000053">
    <property type="protein sequence ID" value="OAN50519.1"/>
    <property type="molecule type" value="Genomic_DNA"/>
</dbReference>
<dbReference type="InterPro" id="IPR028090">
    <property type="entry name" value="JAB_dom_prok"/>
</dbReference>
<evidence type="ECO:0000256" key="1">
    <source>
        <dbReference type="ARBA" id="ARBA00022670"/>
    </source>
</evidence>
<accession>A0A178MPG0</accession>
<dbReference type="InterPro" id="IPR051929">
    <property type="entry name" value="VirAsm_ModProt"/>
</dbReference>
<dbReference type="InterPro" id="IPR037518">
    <property type="entry name" value="MPN"/>
</dbReference>
<dbReference type="Proteomes" id="UP000078428">
    <property type="component" value="Unassembled WGS sequence"/>
</dbReference>
<proteinExistence type="predicted"/>
<evidence type="ECO:0000256" key="3">
    <source>
        <dbReference type="ARBA" id="ARBA00022801"/>
    </source>
</evidence>
<dbReference type="CDD" id="cd08070">
    <property type="entry name" value="MPN_like"/>
    <property type="match status" value="1"/>
</dbReference>
<dbReference type="PANTHER" id="PTHR34858:SF1">
    <property type="entry name" value="CYSO-CYSTEINE PEPTIDASE"/>
    <property type="match status" value="1"/>
</dbReference>
<dbReference type="STRING" id="1285242.A6A04_18165"/>
<dbReference type="RefSeq" id="WP_068492269.1">
    <property type="nucleotide sequence ID" value="NZ_LWQT01000053.1"/>
</dbReference>
<keyword evidence="4" id="KW-0862">Zinc</keyword>
<dbReference type="GO" id="GO:0006508">
    <property type="term" value="P:proteolysis"/>
    <property type="evidence" value="ECO:0007669"/>
    <property type="project" value="UniProtKB-KW"/>
</dbReference>
<evidence type="ECO:0000259" key="6">
    <source>
        <dbReference type="PROSITE" id="PS50249"/>
    </source>
</evidence>
<dbReference type="OrthoDB" id="9802958at2"/>
<evidence type="ECO:0000256" key="4">
    <source>
        <dbReference type="ARBA" id="ARBA00022833"/>
    </source>
</evidence>
<evidence type="ECO:0000256" key="2">
    <source>
        <dbReference type="ARBA" id="ARBA00022723"/>
    </source>
</evidence>
<sequence>MLVMTAAQLAVIAQAAEAAYPRECCGLLIGSGQRVVRVSRLMEAANLLADQRPDRFELDPRIRFQAERELRGGRERIVGHWHSHPDAPPLPSTTDLEQAWEPEMIWLIAAVARSPDGRPRMVEALAHRLDRDTGRSRPVPLRIAEKSACQGKGFPT</sequence>
<keyword evidence="2" id="KW-0479">Metal-binding</keyword>
<dbReference type="SMART" id="SM00232">
    <property type="entry name" value="JAB_MPN"/>
    <property type="match status" value="1"/>
</dbReference>
<dbReference type="GO" id="GO:0008235">
    <property type="term" value="F:metalloexopeptidase activity"/>
    <property type="evidence" value="ECO:0007669"/>
    <property type="project" value="TreeGrafter"/>
</dbReference>
<keyword evidence="3" id="KW-0378">Hydrolase</keyword>
<keyword evidence="8" id="KW-1185">Reference proteome</keyword>
<gene>
    <name evidence="7" type="ORF">A6A04_18165</name>
</gene>
<dbReference type="SUPFAM" id="SSF102712">
    <property type="entry name" value="JAB1/MPN domain"/>
    <property type="match status" value="1"/>
</dbReference>
<dbReference type="Pfam" id="PF14464">
    <property type="entry name" value="Prok-JAB"/>
    <property type="match status" value="1"/>
</dbReference>
<dbReference type="PANTHER" id="PTHR34858">
    <property type="entry name" value="CYSO-CYSTEINE PEPTIDASE"/>
    <property type="match status" value="1"/>
</dbReference>
<dbReference type="InterPro" id="IPR000555">
    <property type="entry name" value="JAMM/MPN+_dom"/>
</dbReference>
<evidence type="ECO:0000313" key="7">
    <source>
        <dbReference type="EMBL" id="OAN50519.1"/>
    </source>
</evidence>
<dbReference type="GO" id="GO:0008270">
    <property type="term" value="F:zinc ion binding"/>
    <property type="evidence" value="ECO:0007669"/>
    <property type="project" value="TreeGrafter"/>
</dbReference>